<evidence type="ECO:0000256" key="16">
    <source>
        <dbReference type="ARBA" id="ARBA00022946"/>
    </source>
</evidence>
<evidence type="ECO:0000256" key="19">
    <source>
        <dbReference type="ARBA" id="ARBA00023128"/>
    </source>
</evidence>
<keyword evidence="9" id="KW-0285">Flavoprotein</keyword>
<dbReference type="Gene3D" id="1.20.140.10">
    <property type="entry name" value="Butyryl-CoA Dehydrogenase, subunit A, domain 3"/>
    <property type="match status" value="2"/>
</dbReference>
<evidence type="ECO:0000256" key="5">
    <source>
        <dbReference type="ARBA" id="ARBA00009347"/>
    </source>
</evidence>
<comment type="similarity">
    <text evidence="6">Belongs to the peptidase S1C family.</text>
</comment>
<dbReference type="InterPro" id="IPR036034">
    <property type="entry name" value="PDZ_sf"/>
</dbReference>
<evidence type="ECO:0000256" key="6">
    <source>
        <dbReference type="ARBA" id="ARBA00010541"/>
    </source>
</evidence>
<comment type="caution">
    <text evidence="23">The sequence shown here is derived from an EMBL/GenBank/DDBJ whole genome shotgun (WGS) entry which is preliminary data.</text>
</comment>
<dbReference type="AlphaFoldDB" id="A0A817Q9G3"/>
<keyword evidence="18" id="KW-0560">Oxidoreductase</keyword>
<dbReference type="PANTHER" id="PTHR22939">
    <property type="entry name" value="SERINE PROTEASE FAMILY S1C HTRA-RELATED"/>
    <property type="match status" value="1"/>
</dbReference>
<keyword evidence="21" id="KW-0865">Zymogen</keyword>
<evidence type="ECO:0000256" key="3">
    <source>
        <dbReference type="ARBA" id="ARBA00004304"/>
    </source>
</evidence>
<evidence type="ECO:0000256" key="8">
    <source>
        <dbReference type="ARBA" id="ARBA00016929"/>
    </source>
</evidence>
<evidence type="ECO:0000256" key="9">
    <source>
        <dbReference type="ARBA" id="ARBA00022630"/>
    </source>
</evidence>
<dbReference type="EC" id="3.4.21.108" evidence="7"/>
<dbReference type="Pfam" id="PF02770">
    <property type="entry name" value="Acyl-CoA_dh_M"/>
    <property type="match status" value="1"/>
</dbReference>
<dbReference type="EMBL" id="CAJOBO010000124">
    <property type="protein sequence ID" value="CAF4136022.1"/>
    <property type="molecule type" value="Genomic_DNA"/>
</dbReference>
<dbReference type="GO" id="GO:0043065">
    <property type="term" value="P:positive regulation of apoptotic process"/>
    <property type="evidence" value="ECO:0007669"/>
    <property type="project" value="TreeGrafter"/>
</dbReference>
<dbReference type="SMART" id="SM00228">
    <property type="entry name" value="PDZ"/>
    <property type="match status" value="1"/>
</dbReference>
<comment type="similarity">
    <text evidence="5">Belongs to the acyl-CoA dehydrogenase family.</text>
</comment>
<keyword evidence="15" id="KW-0274">FAD</keyword>
<dbReference type="InterPro" id="IPR001940">
    <property type="entry name" value="Peptidase_S1C"/>
</dbReference>
<dbReference type="Pfam" id="PF13365">
    <property type="entry name" value="Trypsin_2"/>
    <property type="match status" value="1"/>
</dbReference>
<comment type="cofactor">
    <cofactor evidence="2">
        <name>FAD</name>
        <dbReference type="ChEBI" id="CHEBI:57692"/>
    </cofactor>
</comment>
<evidence type="ECO:0000256" key="12">
    <source>
        <dbReference type="ARBA" id="ARBA00022703"/>
    </source>
</evidence>
<dbReference type="InterPro" id="IPR041489">
    <property type="entry name" value="PDZ_6"/>
</dbReference>
<dbReference type="Proteomes" id="UP000663825">
    <property type="component" value="Unassembled WGS sequence"/>
</dbReference>
<accession>A0A817Q9G3</accession>
<dbReference type="PROSITE" id="PS50106">
    <property type="entry name" value="PDZ"/>
    <property type="match status" value="1"/>
</dbReference>
<dbReference type="Proteomes" id="UP000663869">
    <property type="component" value="Unassembled WGS sequence"/>
</dbReference>
<dbReference type="Proteomes" id="UP000663862">
    <property type="component" value="Unassembled WGS sequence"/>
</dbReference>
<dbReference type="SUPFAM" id="SSF50156">
    <property type="entry name" value="PDZ domain-like"/>
    <property type="match status" value="1"/>
</dbReference>
<keyword evidence="14" id="KW-0720">Serine protease</keyword>
<dbReference type="GO" id="GO:0004252">
    <property type="term" value="F:serine-type endopeptidase activity"/>
    <property type="evidence" value="ECO:0007669"/>
    <property type="project" value="InterPro"/>
</dbReference>
<dbReference type="InterPro" id="IPR036250">
    <property type="entry name" value="AcylCo_DH-like_C"/>
</dbReference>
<dbReference type="Pfam" id="PF00441">
    <property type="entry name" value="Acyl-CoA_dh_1"/>
    <property type="match status" value="1"/>
</dbReference>
<dbReference type="Proteomes" id="UP000663851">
    <property type="component" value="Unassembled WGS sequence"/>
</dbReference>
<feature type="domain" description="PDZ" evidence="22">
    <location>
        <begin position="345"/>
        <end position="403"/>
    </location>
</feature>
<keyword evidence="20" id="KW-0472">Membrane</keyword>
<dbReference type="InterPro" id="IPR009100">
    <property type="entry name" value="AcylCoA_DH/oxidase_NM_dom_sf"/>
</dbReference>
<dbReference type="Pfam" id="PF21343">
    <property type="entry name" value="ACAD9-ACADV_C"/>
    <property type="match status" value="1"/>
</dbReference>
<keyword evidence="16" id="KW-0809">Transit peptide</keyword>
<evidence type="ECO:0000313" key="28">
    <source>
        <dbReference type="EMBL" id="CAF4469998.1"/>
    </source>
</evidence>
<dbReference type="InterPro" id="IPR046373">
    <property type="entry name" value="Acyl-CoA_Oxase/DH_mid-dom_sf"/>
</dbReference>
<dbReference type="InterPro" id="IPR001478">
    <property type="entry name" value="PDZ"/>
</dbReference>
<dbReference type="Gene3D" id="1.10.540.10">
    <property type="entry name" value="Acyl-CoA dehydrogenase/oxidase, N-terminal domain"/>
    <property type="match status" value="1"/>
</dbReference>
<dbReference type="Gene3D" id="2.40.110.10">
    <property type="entry name" value="Butyryl-CoA Dehydrogenase, subunit A, domain 2"/>
    <property type="match status" value="1"/>
</dbReference>
<dbReference type="EMBL" id="CAJOBR010000135">
    <property type="protein sequence ID" value="CAF4469998.1"/>
    <property type="molecule type" value="Genomic_DNA"/>
</dbReference>
<dbReference type="InterPro" id="IPR009075">
    <property type="entry name" value="AcylCo_DH/oxidase_C"/>
</dbReference>
<name>A0A817Q9G3_9BILA</name>
<dbReference type="GO" id="GO:0031966">
    <property type="term" value="C:mitochondrial membrane"/>
    <property type="evidence" value="ECO:0007669"/>
    <property type="project" value="UniProtKB-SubCell"/>
</dbReference>
<evidence type="ECO:0000256" key="10">
    <source>
        <dbReference type="ARBA" id="ARBA00022670"/>
    </source>
</evidence>
<dbReference type="InterPro" id="IPR006091">
    <property type="entry name" value="Acyl-CoA_Oxase/DH_mid-dom"/>
</dbReference>
<evidence type="ECO:0000313" key="29">
    <source>
        <dbReference type="Proteomes" id="UP000663825"/>
    </source>
</evidence>
<evidence type="ECO:0000313" key="23">
    <source>
        <dbReference type="EMBL" id="CAF3195060.1"/>
    </source>
</evidence>
<keyword evidence="11" id="KW-0812">Transmembrane</keyword>
<dbReference type="FunFam" id="2.40.10.120:FF:000004">
    <property type="entry name" value="Serine protease HTRA2, mitochondrial"/>
    <property type="match status" value="1"/>
</dbReference>
<keyword evidence="13" id="KW-0378">Hydrolase</keyword>
<evidence type="ECO:0000313" key="25">
    <source>
        <dbReference type="EMBL" id="CAF4115848.1"/>
    </source>
</evidence>
<evidence type="ECO:0000256" key="14">
    <source>
        <dbReference type="ARBA" id="ARBA00022825"/>
    </source>
</evidence>
<proteinExistence type="inferred from homology"/>
<dbReference type="EMBL" id="CAJNXB010001808">
    <property type="protein sequence ID" value="CAF3195060.1"/>
    <property type="molecule type" value="Genomic_DNA"/>
</dbReference>
<evidence type="ECO:0000313" key="30">
    <source>
        <dbReference type="Proteomes" id="UP000663873"/>
    </source>
</evidence>
<dbReference type="Gene3D" id="2.30.42.10">
    <property type="match status" value="1"/>
</dbReference>
<evidence type="ECO:0000313" key="26">
    <source>
        <dbReference type="EMBL" id="CAF4136022.1"/>
    </source>
</evidence>
<dbReference type="GO" id="GO:0006915">
    <property type="term" value="P:apoptotic process"/>
    <property type="evidence" value="ECO:0007669"/>
    <property type="project" value="UniProtKB-KW"/>
</dbReference>
<reference evidence="23" key="1">
    <citation type="submission" date="2021-02" db="EMBL/GenBank/DDBJ databases">
        <authorList>
            <person name="Nowell W R."/>
        </authorList>
    </citation>
    <scope>NUCLEOTIDE SEQUENCE</scope>
</reference>
<sequence>MYRFGRILLNHQKYSSFYLPLLSTKTEQYSNRINSTVPFTLIFAASSLSFYEIYKRYRLYAASTNETIASTPKGPLLVDAQKPLVEKIPYSKQYNFIADVVEHVASAVVHIEVDLEPMPYFGHYSSSIGTTNGSGFIINETGLLLTNAHVVRNRKNVKIKLADGQRFTGTVQFVDMVADLAVVQIDSNKQKLPYLSLGDSDKIRAGEHCIAVGSPLALSNTVTAGIVSNVGRTSSELGIFGRDINYIQTDCMITGGNSGGPLVNLDGEVIGINSMKAMTGISFSLPINYAKLFLADIEKKKLKQSTTKPTASATSRRQTRYLGIKMFSLTPQIVEEMRYRMPMTFAVSKGVYIASVMLNSTAQRAGLQPGDIIIEVNGHDIETSADLIKHVQEDETLNLKVVRNNGLVFGKQKQINMQAMRFLPWIRRSYTNLHVNRFLSNSTKPNKEVTQQVRPTSEESNIVRKDRPRLEEEGLEYEFKNELDVLRHKERLTVDSTNTQYMTIVFNGEYDRDILTYPELLTKSESTQMNTLCERLKTFTDSIDRNKIERDNHIDKDIYKEMCKLKLHGLIIPEEFNGLSLNSQLSVRMFEELAVSPTITTQLLAHTEYGVRSLLVYGTDEQQRYYLPEMAKGNMIATACITEAQSGSDIRNIETTATASDTDPNTYTINGKKMWVTNGLNANVFLVYCKTKQRHTSDDYDDRFSFFLVHRDMPGVSISPAISTLGLRGLGLTHIEFKDVKVHAGNHLVGQLGEGLNILRNLHGYVRTTLAGMCVGVGKRLIQLASERAIQRESFGRKLMDQGLVQKRLFHMEIDTYTMESMTYLTSGILDSFSMPVISIESALTKIFATDRLYRVANDCLEIFGVEGIEIGHPVEQYLRDIRPWSMFDVPNDVLRLLTSWEGVMSVSTVVHDFVRKIRNPIHFPGTKLRHLLTGWTAQAQAMRAPFSFKHDLWEKVHPTLGIPAKDLEYAVFVLRNVTKETLTKSGRDIIDNQLYLRRLSEIVMEIYAMTAMLGRSSRAYSIGLKNCEHETEMTFLYCKHARTRIDKLAKEIHEHGHQTGDEHLQHLAKRMLIAKGYSITTPLERTY</sequence>
<evidence type="ECO:0000256" key="7">
    <source>
        <dbReference type="ARBA" id="ARBA00013033"/>
    </source>
</evidence>
<dbReference type="GO" id="GO:0050660">
    <property type="term" value="F:flavin adenine dinucleotide binding"/>
    <property type="evidence" value="ECO:0007669"/>
    <property type="project" value="InterPro"/>
</dbReference>
<dbReference type="SUPFAM" id="SSF56645">
    <property type="entry name" value="Acyl-CoA dehydrogenase NM domain-like"/>
    <property type="match status" value="1"/>
</dbReference>
<evidence type="ECO:0000313" key="24">
    <source>
        <dbReference type="EMBL" id="CAF3338604.1"/>
    </source>
</evidence>
<keyword evidence="12" id="KW-0053">Apoptosis</keyword>
<dbReference type="GO" id="GO:0006631">
    <property type="term" value="P:fatty acid metabolic process"/>
    <property type="evidence" value="ECO:0007669"/>
    <property type="project" value="UniProtKB-ARBA"/>
</dbReference>
<dbReference type="EMBL" id="CAJOBP010000072">
    <property type="protein sequence ID" value="CAF4115848.1"/>
    <property type="molecule type" value="Genomic_DNA"/>
</dbReference>
<dbReference type="SUPFAM" id="SSF50494">
    <property type="entry name" value="Trypsin-like serine proteases"/>
    <property type="match status" value="1"/>
</dbReference>
<evidence type="ECO:0000256" key="1">
    <source>
        <dbReference type="ARBA" id="ARBA00001760"/>
    </source>
</evidence>
<keyword evidence="10" id="KW-0645">Protease</keyword>
<evidence type="ECO:0000256" key="2">
    <source>
        <dbReference type="ARBA" id="ARBA00001974"/>
    </source>
</evidence>
<dbReference type="InterPro" id="IPR049448">
    <property type="entry name" value="ACAD9/ACADV-like_C"/>
</dbReference>
<keyword evidence="19" id="KW-0496">Mitochondrion</keyword>
<protein>
    <recommendedName>
        <fullName evidence="8">Serine protease HTRA2, mitochondrial</fullName>
        <ecNumber evidence="7">3.4.21.108</ecNumber>
    </recommendedName>
</protein>
<dbReference type="GO" id="GO:0016627">
    <property type="term" value="F:oxidoreductase activity, acting on the CH-CH group of donors"/>
    <property type="evidence" value="ECO:0007669"/>
    <property type="project" value="InterPro"/>
</dbReference>
<evidence type="ECO:0000256" key="13">
    <source>
        <dbReference type="ARBA" id="ARBA00022801"/>
    </source>
</evidence>
<dbReference type="InterPro" id="IPR009003">
    <property type="entry name" value="Peptidase_S1_PA"/>
</dbReference>
<evidence type="ECO:0000256" key="18">
    <source>
        <dbReference type="ARBA" id="ARBA00023002"/>
    </source>
</evidence>
<evidence type="ECO:0000256" key="20">
    <source>
        <dbReference type="ARBA" id="ARBA00023136"/>
    </source>
</evidence>
<evidence type="ECO:0000256" key="4">
    <source>
        <dbReference type="ARBA" id="ARBA00004569"/>
    </source>
</evidence>
<dbReference type="PRINTS" id="PR00834">
    <property type="entry name" value="PROTEASES2C"/>
</dbReference>
<evidence type="ECO:0000256" key="21">
    <source>
        <dbReference type="ARBA" id="ARBA00023145"/>
    </source>
</evidence>
<dbReference type="InterPro" id="IPR013786">
    <property type="entry name" value="AcylCoA_DH/ox_N"/>
</dbReference>
<keyword evidence="17" id="KW-1133">Transmembrane helix</keyword>
<keyword evidence="30" id="KW-1185">Reference proteome</keyword>
<comment type="subcellular location">
    <subcellularLocation>
        <location evidence="4">Mitochondrion intermembrane space</location>
    </subcellularLocation>
    <subcellularLocation>
        <location evidence="3">Mitochondrion membrane</location>
        <topology evidence="3">Single-pass membrane protein</topology>
    </subcellularLocation>
</comment>
<dbReference type="Pfam" id="PF02771">
    <property type="entry name" value="Acyl-CoA_dh_N"/>
    <property type="match status" value="1"/>
</dbReference>
<dbReference type="GO" id="GO:0006508">
    <property type="term" value="P:proteolysis"/>
    <property type="evidence" value="ECO:0007669"/>
    <property type="project" value="UniProtKB-KW"/>
</dbReference>
<dbReference type="PANTHER" id="PTHR22939:SF129">
    <property type="entry name" value="SERINE PROTEASE HTRA2, MITOCHONDRIAL"/>
    <property type="match status" value="1"/>
</dbReference>
<dbReference type="GO" id="GO:0005758">
    <property type="term" value="C:mitochondrial intermembrane space"/>
    <property type="evidence" value="ECO:0007669"/>
    <property type="project" value="UniProtKB-SubCell"/>
</dbReference>
<dbReference type="EMBL" id="CAJNYU010000185">
    <property type="protein sequence ID" value="CAF3338604.1"/>
    <property type="molecule type" value="Genomic_DNA"/>
</dbReference>
<evidence type="ECO:0000256" key="15">
    <source>
        <dbReference type="ARBA" id="ARBA00022827"/>
    </source>
</evidence>
<comment type="catalytic activity">
    <reaction evidence="1">
        <text>Cleavage of non-polar aliphatic amino-acids at the P1 position, with a preference for Val, Ile and Met. At the P2 and P3 positions, Arg is selected most strongly with a secondary preference for other hydrophilic residues.</text>
        <dbReference type="EC" id="3.4.21.108"/>
    </reaction>
</comment>
<dbReference type="SUPFAM" id="SSF47203">
    <property type="entry name" value="Acyl-CoA dehydrogenase C-terminal domain-like"/>
    <property type="match status" value="1"/>
</dbReference>
<gene>
    <name evidence="24" type="ORF">FME351_LOCUS3368</name>
    <name evidence="26" type="ORF">HFQ381_LOCUS3427</name>
    <name evidence="28" type="ORF">QYT958_LOCUS2140</name>
    <name evidence="23" type="ORF">TIS948_LOCUS12223</name>
    <name evidence="27" type="ORF">TSG867_LOCUS5411</name>
    <name evidence="25" type="ORF">UJA718_LOCUS1223</name>
</gene>
<dbReference type="EMBL" id="CAJOBQ010000189">
    <property type="protein sequence ID" value="CAF4287666.1"/>
    <property type="molecule type" value="Genomic_DNA"/>
</dbReference>
<dbReference type="InterPro" id="IPR037069">
    <property type="entry name" value="AcylCoA_DH/ox_N_sf"/>
</dbReference>
<dbReference type="Proteomes" id="UP000663873">
    <property type="component" value="Unassembled WGS sequence"/>
</dbReference>
<organism evidence="23 29">
    <name type="scientific">Rotaria socialis</name>
    <dbReference type="NCBI Taxonomy" id="392032"/>
    <lineage>
        <taxon>Eukaryota</taxon>
        <taxon>Metazoa</taxon>
        <taxon>Spiralia</taxon>
        <taxon>Gnathifera</taxon>
        <taxon>Rotifera</taxon>
        <taxon>Eurotatoria</taxon>
        <taxon>Bdelloidea</taxon>
        <taxon>Philodinida</taxon>
        <taxon>Philodinidae</taxon>
        <taxon>Rotaria</taxon>
    </lineage>
</organism>
<evidence type="ECO:0000313" key="27">
    <source>
        <dbReference type="EMBL" id="CAF4287666.1"/>
    </source>
</evidence>
<evidence type="ECO:0000256" key="17">
    <source>
        <dbReference type="ARBA" id="ARBA00022989"/>
    </source>
</evidence>
<dbReference type="OrthoDB" id="354at2759"/>
<dbReference type="Gene3D" id="2.40.10.120">
    <property type="match status" value="1"/>
</dbReference>
<dbReference type="Proteomes" id="UP000663848">
    <property type="component" value="Unassembled WGS sequence"/>
</dbReference>
<evidence type="ECO:0000256" key="11">
    <source>
        <dbReference type="ARBA" id="ARBA00022692"/>
    </source>
</evidence>
<dbReference type="Pfam" id="PF17820">
    <property type="entry name" value="PDZ_6"/>
    <property type="match status" value="1"/>
</dbReference>
<dbReference type="GO" id="GO:0007005">
    <property type="term" value="P:mitochondrion organization"/>
    <property type="evidence" value="ECO:0007669"/>
    <property type="project" value="UniProtKB-ARBA"/>
</dbReference>
<evidence type="ECO:0000259" key="22">
    <source>
        <dbReference type="PROSITE" id="PS50106"/>
    </source>
</evidence>